<feature type="compositionally biased region" description="Basic and acidic residues" evidence="1">
    <location>
        <begin position="64"/>
        <end position="80"/>
    </location>
</feature>
<feature type="region of interest" description="Disordered" evidence="1">
    <location>
        <begin position="175"/>
        <end position="350"/>
    </location>
</feature>
<proteinExistence type="predicted"/>
<feature type="compositionally biased region" description="Low complexity" evidence="1">
    <location>
        <begin position="81"/>
        <end position="93"/>
    </location>
</feature>
<dbReference type="EMBL" id="HBIO01009931">
    <property type="protein sequence ID" value="CAE0462839.1"/>
    <property type="molecule type" value="Transcribed_RNA"/>
</dbReference>
<gene>
    <name evidence="2" type="ORF">CDEB00056_LOCUS7680</name>
</gene>
<feature type="compositionally biased region" description="Basic and acidic residues" evidence="1">
    <location>
        <begin position="399"/>
        <end position="414"/>
    </location>
</feature>
<feature type="region of interest" description="Disordered" evidence="1">
    <location>
        <begin position="64"/>
        <end position="148"/>
    </location>
</feature>
<evidence type="ECO:0000313" key="2">
    <source>
        <dbReference type="EMBL" id="CAE0462839.1"/>
    </source>
</evidence>
<feature type="region of interest" description="Disordered" evidence="1">
    <location>
        <begin position="619"/>
        <end position="639"/>
    </location>
</feature>
<feature type="compositionally biased region" description="Low complexity" evidence="1">
    <location>
        <begin position="133"/>
        <end position="147"/>
    </location>
</feature>
<feature type="region of interest" description="Disordered" evidence="1">
    <location>
        <begin position="399"/>
        <end position="424"/>
    </location>
</feature>
<protein>
    <submittedName>
        <fullName evidence="2">Uncharacterized protein</fullName>
    </submittedName>
</protein>
<evidence type="ECO:0000256" key="1">
    <source>
        <dbReference type="SAM" id="MobiDB-lite"/>
    </source>
</evidence>
<reference evidence="2" key="1">
    <citation type="submission" date="2021-01" db="EMBL/GenBank/DDBJ databases">
        <authorList>
            <person name="Corre E."/>
            <person name="Pelletier E."/>
            <person name="Niang G."/>
            <person name="Scheremetjew M."/>
            <person name="Finn R."/>
            <person name="Kale V."/>
            <person name="Holt S."/>
            <person name="Cochrane G."/>
            <person name="Meng A."/>
            <person name="Brown T."/>
            <person name="Cohen L."/>
        </authorList>
    </citation>
    <scope>NUCLEOTIDE SEQUENCE</scope>
    <source>
        <strain evidence="2">MM31A-1</strain>
    </source>
</reference>
<feature type="compositionally biased region" description="Basic and acidic residues" evidence="1">
    <location>
        <begin position="216"/>
        <end position="244"/>
    </location>
</feature>
<organism evidence="2">
    <name type="scientific">Chaetoceros debilis</name>
    <dbReference type="NCBI Taxonomy" id="122233"/>
    <lineage>
        <taxon>Eukaryota</taxon>
        <taxon>Sar</taxon>
        <taxon>Stramenopiles</taxon>
        <taxon>Ochrophyta</taxon>
        <taxon>Bacillariophyta</taxon>
        <taxon>Coscinodiscophyceae</taxon>
        <taxon>Chaetocerotophycidae</taxon>
        <taxon>Chaetocerotales</taxon>
        <taxon>Chaetocerotaceae</taxon>
        <taxon>Chaetoceros</taxon>
    </lineage>
</organism>
<dbReference type="AlphaFoldDB" id="A0A7S3Q1T7"/>
<sequence>MTSTNRGPPPRCYGSDHGNGNRNGFEIGNENSDENGSDGSCGAATAAAAVCLYGFPSLYQQFSEHGRKHEHEHDTSDGSRTDGSGSDTDIDIGNEIVAPQNYPIRSPRKKQNRISAGTASTYTSKIKSKSKSRLPSLSMPSQPPSYSAYIHTQPMDFVKASNPMDEELAFQSLTRSLEERPRNHARVGYRNPQEHNVYESDDVGSLTDDVDADASVAREHEGEGGEHDNGHGHGHGHANERDLESSNGDANAYSYESSSEEESMEFFLSLPPHPNLNSNRGNDHEHYQGQDQNQHQTPEQGRRAYQLAPTAARVPIPFPMPLPTLHHHHQYHPNDSQNPNSSASASASQSLYQRVPARLSVGHSGSAFLKFRPFTGAGLEESDAYDYDDVDDVDNDEHEFQHERDHQYNDHECSNDQGPIDIDIDTDCVLPESVAPPPETISASDKATQDEFISDISDDSDPPPSQHLHQHHQRLKSRYFIPIRPRPRPCSFEDQDEFDCTSRNDDHHQRCMSGSTAFDDLQYTSSDGDGDCDCDENILIKDVTTNGNEEGQGQIACPHDDIMHSRFLRPPTPMEGCHNHVNGDANVDEIDDKGDEELQRIFSRMSDFTDSAALGAADSNISTDNHSQHYPYGDIQRRTDESTILENEESEAMDKEEKCSSMWLSNRPTFLDTSPTTINLHKRQHRSTPTPTVPPTISEANTYTHPVDQHQDHIQGGGVEERCYYTSSQFQDKRPRIRIVSMDQHDYTSMGTIRAADTIIKGPSLPSTSISGLPPANENATPKSTIFHADVGVSKLALGGMPAFMPTSSVPILHAPTPLRPTAIRVNNGGSLQSIGPVRNSSIRGLMYNYTENTSRAETGGTAGTITASQVFGGPTNSATAANTGGAVVVFGEDISAESHH</sequence>
<accession>A0A7S3Q1T7</accession>
<feature type="compositionally biased region" description="Polar residues" evidence="1">
    <location>
        <begin position="289"/>
        <end position="299"/>
    </location>
</feature>
<name>A0A7S3Q1T7_9STRA</name>
<feature type="compositionally biased region" description="Low complexity" evidence="1">
    <location>
        <begin position="333"/>
        <end position="350"/>
    </location>
</feature>
<feature type="region of interest" description="Disordered" evidence="1">
    <location>
        <begin position="453"/>
        <end position="476"/>
    </location>
</feature>
<feature type="region of interest" description="Disordered" evidence="1">
    <location>
        <begin position="1"/>
        <end position="41"/>
    </location>
</feature>